<keyword evidence="3 9" id="KW-0378">Hydrolase</keyword>
<keyword evidence="8 9" id="KW-0464">Manganese</keyword>
<dbReference type="PANTHER" id="PTHR37168">
    <property type="entry name" value="CRISPR-ASSOCIATED EXONUCLEASE CAS4"/>
    <property type="match status" value="1"/>
</dbReference>
<evidence type="ECO:0000256" key="3">
    <source>
        <dbReference type="ARBA" id="ARBA00022801"/>
    </source>
</evidence>
<dbReference type="GO" id="GO:0051607">
    <property type="term" value="P:defense response to virus"/>
    <property type="evidence" value="ECO:0007669"/>
    <property type="project" value="UniProtKB-KW"/>
</dbReference>
<dbReference type="KEGG" id="mfc:BRM9_1902"/>
<evidence type="ECO:0000256" key="6">
    <source>
        <dbReference type="ARBA" id="ARBA00023014"/>
    </source>
</evidence>
<comment type="function">
    <text evidence="9">CRISPR (clustered regularly interspaced short palindromic repeat) is an adaptive immune system that provides protection against mobile genetic elements (viruses, transposable elements and conjugative plasmids). CRISPR clusters contain sequences complementary to antecedent mobile elements and target invading nucleic acids. CRISPR clusters are transcribed and processed into CRISPR RNA (crRNA).</text>
</comment>
<evidence type="ECO:0000256" key="1">
    <source>
        <dbReference type="ARBA" id="ARBA00022722"/>
    </source>
</evidence>
<comment type="similarity">
    <text evidence="9">Belongs to the CRISPR-associated exonuclease Cas4 family.</text>
</comment>
<evidence type="ECO:0000256" key="9">
    <source>
        <dbReference type="RuleBase" id="RU365022"/>
    </source>
</evidence>
<dbReference type="Gene3D" id="3.90.320.10">
    <property type="match status" value="1"/>
</dbReference>
<keyword evidence="7 9" id="KW-0051">Antiviral defense</keyword>
<accession>A0A089ZD19</accession>
<proteinExistence type="inferred from homology"/>
<dbReference type="InterPro" id="IPR013343">
    <property type="entry name" value="CRISPR-assoc_prot_Cas4"/>
</dbReference>
<dbReference type="InterPro" id="IPR011604">
    <property type="entry name" value="PDDEXK-like_dom_sf"/>
</dbReference>
<comment type="cofactor">
    <cofactor evidence="9">
        <name>Mg(2+)</name>
        <dbReference type="ChEBI" id="CHEBI:18420"/>
    </cofactor>
    <cofactor evidence="9">
        <name>Mn(2+)</name>
        <dbReference type="ChEBI" id="CHEBI:29035"/>
    </cofactor>
    <text evidence="9">Mg(2+) or Mn(2+) required for ssDNA cleavage activity.</text>
</comment>
<dbReference type="PANTHER" id="PTHR37168:SF1">
    <property type="entry name" value="CRISPR-ASSOCIATED EXONUCLEASE CAS4"/>
    <property type="match status" value="1"/>
</dbReference>
<dbReference type="OrthoDB" id="42881at2157"/>
<dbReference type="Proteomes" id="UP000029661">
    <property type="component" value="Chromosome"/>
</dbReference>
<evidence type="ECO:0000313" key="12">
    <source>
        <dbReference type="EMBL" id="CEL24104.1"/>
    </source>
</evidence>
<organism evidence="11 13">
    <name type="scientific">Methanobacterium formicicum</name>
    <dbReference type="NCBI Taxonomy" id="2162"/>
    <lineage>
        <taxon>Archaea</taxon>
        <taxon>Methanobacteriati</taxon>
        <taxon>Methanobacteriota</taxon>
        <taxon>Methanomada group</taxon>
        <taxon>Methanobacteria</taxon>
        <taxon>Methanobacteriales</taxon>
        <taxon>Methanobacteriaceae</taxon>
        <taxon>Methanobacterium</taxon>
    </lineage>
</organism>
<comment type="cofactor">
    <cofactor evidence="9">
        <name>iron-sulfur cluster</name>
        <dbReference type="ChEBI" id="CHEBI:30408"/>
    </cofactor>
</comment>
<keyword evidence="14" id="KW-1185">Reference proteome</keyword>
<dbReference type="AlphaFoldDB" id="A0A089ZD19"/>
<keyword evidence="6 9" id="KW-0411">Iron-sulfur</keyword>
<dbReference type="Proteomes" id="UP000062768">
    <property type="component" value="Chromosome I"/>
</dbReference>
<feature type="domain" description="DUF83" evidence="10">
    <location>
        <begin position="13"/>
        <end position="171"/>
    </location>
</feature>
<keyword evidence="4 9" id="KW-0269">Exonuclease</keyword>
<dbReference type="EC" id="3.1.12.1" evidence="9"/>
<dbReference type="GO" id="GO:0051536">
    <property type="term" value="F:iron-sulfur cluster binding"/>
    <property type="evidence" value="ECO:0007669"/>
    <property type="project" value="UniProtKB-KW"/>
</dbReference>
<evidence type="ECO:0000256" key="4">
    <source>
        <dbReference type="ARBA" id="ARBA00022839"/>
    </source>
</evidence>
<dbReference type="RefSeq" id="WP_048085594.1">
    <property type="nucleotide sequence ID" value="NZ_CP006933.1"/>
</dbReference>
<evidence type="ECO:0000256" key="2">
    <source>
        <dbReference type="ARBA" id="ARBA00022723"/>
    </source>
</evidence>
<dbReference type="GO" id="GO:0004527">
    <property type="term" value="F:exonuclease activity"/>
    <property type="evidence" value="ECO:0007669"/>
    <property type="project" value="UniProtKB-KW"/>
</dbReference>
<evidence type="ECO:0000313" key="14">
    <source>
        <dbReference type="Proteomes" id="UP000062768"/>
    </source>
</evidence>
<name>A0A089ZD19_METFO</name>
<dbReference type="EMBL" id="LN734822">
    <property type="protein sequence ID" value="CEL24104.1"/>
    <property type="molecule type" value="Genomic_DNA"/>
</dbReference>
<dbReference type="PATRIC" id="fig|2162.10.peg.472"/>
<gene>
    <name evidence="11" type="ORF">BRM9_1902</name>
    <name evidence="12" type="ORF">MB9_0457</name>
</gene>
<reference evidence="11" key="1">
    <citation type="submission" date="2013-12" db="EMBL/GenBank/DDBJ databases">
        <title>The complete genome sequence of Methanobacterium sp. BRM9.</title>
        <authorList>
            <consortium name="Pastoral Greenhouse Gas Research Consortium"/>
            <person name="Kelly W.J."/>
            <person name="Leahy S.C."/>
            <person name="Perry R."/>
            <person name="Li D."/>
            <person name="Altermann E."/>
            <person name="Lambie S.C."/>
            <person name="Attwood G.T."/>
        </authorList>
    </citation>
    <scope>NUCLEOTIDE SEQUENCE [LARGE SCALE GENOMIC DNA]</scope>
    <source>
        <strain evidence="11">BRM9</strain>
    </source>
</reference>
<evidence type="ECO:0000313" key="13">
    <source>
        <dbReference type="Proteomes" id="UP000029661"/>
    </source>
</evidence>
<protein>
    <recommendedName>
        <fullName evidence="9">CRISPR-associated exonuclease Cas4</fullName>
        <ecNumber evidence="9">3.1.12.1</ecNumber>
    </recommendedName>
</protein>
<evidence type="ECO:0000256" key="8">
    <source>
        <dbReference type="ARBA" id="ARBA00023211"/>
    </source>
</evidence>
<dbReference type="NCBIfam" id="TIGR00372">
    <property type="entry name" value="cas4"/>
    <property type="match status" value="1"/>
</dbReference>
<reference evidence="12" key="2">
    <citation type="submission" date="2014-09" db="EMBL/GenBank/DDBJ databases">
        <authorList>
            <person name="Bishop-Lilly K.A."/>
            <person name="Broomall S.M."/>
            <person name="Chain P.S."/>
            <person name="Chertkov O."/>
            <person name="Coyne S.R."/>
            <person name="Daligault H.E."/>
            <person name="Davenport K.W."/>
            <person name="Erkkila T."/>
            <person name="Frey K.G."/>
            <person name="Gibbons H.S."/>
            <person name="Gu W."/>
            <person name="Jaissle J."/>
            <person name="Johnson S.L."/>
            <person name="Koroleva G.I."/>
            <person name="Ladner J.T."/>
            <person name="Lo C.-C."/>
            <person name="Minogue T.D."/>
            <person name="Munk C."/>
            <person name="Palacios G.F."/>
            <person name="Redden C.L."/>
            <person name="Rosenzweig C.N."/>
            <person name="Scholz M.B."/>
            <person name="Teshima H."/>
            <person name="Xu Y."/>
        </authorList>
    </citation>
    <scope>NUCLEOTIDE SEQUENCE</scope>
    <source>
        <strain evidence="12">Mb9</strain>
    </source>
</reference>
<dbReference type="InterPro" id="IPR022765">
    <property type="entry name" value="Dna2/Cas4_DUF83"/>
</dbReference>
<dbReference type="STRING" id="2162.BRM9_1902"/>
<sequence length="172" mass="20653">MISDSEKELRIIGTQINYYFICKTKLWLFSHHIQMEQESELVSLGKTLHQDSYKRDKRDQTIDNLISFDFIRKGDVLEIHEVKKSKKMSKAHHYQLLYYLYYLKNKKGINNAIGIIDYPKIRRRETLKLDERSQQEIQNITKRIGNILKEEMPAPSRRPACRRCAYFEFCFV</sequence>
<dbReference type="GO" id="GO:0046872">
    <property type="term" value="F:metal ion binding"/>
    <property type="evidence" value="ECO:0007669"/>
    <property type="project" value="UniProtKB-KW"/>
</dbReference>
<dbReference type="GeneID" id="26738716"/>
<keyword evidence="1 9" id="KW-0540">Nuclease</keyword>
<evidence type="ECO:0000256" key="5">
    <source>
        <dbReference type="ARBA" id="ARBA00023004"/>
    </source>
</evidence>
<dbReference type="Pfam" id="PF01930">
    <property type="entry name" value="Cas_Cas4"/>
    <property type="match status" value="1"/>
</dbReference>
<keyword evidence="2 9" id="KW-0479">Metal-binding</keyword>
<dbReference type="EMBL" id="CP006933">
    <property type="protein sequence ID" value="AIS32706.1"/>
    <property type="molecule type" value="Genomic_DNA"/>
</dbReference>
<evidence type="ECO:0000313" key="11">
    <source>
        <dbReference type="EMBL" id="AIS32706.1"/>
    </source>
</evidence>
<keyword evidence="5 9" id="KW-0408">Iron</keyword>
<evidence type="ECO:0000259" key="10">
    <source>
        <dbReference type="Pfam" id="PF01930"/>
    </source>
</evidence>
<evidence type="ECO:0000256" key="7">
    <source>
        <dbReference type="ARBA" id="ARBA00023118"/>
    </source>
</evidence>